<dbReference type="RefSeq" id="WP_200760351.1">
    <property type="nucleotide sequence ID" value="NZ_AP023366.1"/>
</dbReference>
<dbReference type="InterPro" id="IPR016181">
    <property type="entry name" value="Acyl_CoA_acyltransferase"/>
</dbReference>
<protein>
    <submittedName>
        <fullName evidence="2">N-acetyltransferase</fullName>
    </submittedName>
</protein>
<dbReference type="PANTHER" id="PTHR43233:SF1">
    <property type="entry name" value="FAMILY N-ACETYLTRANSFERASE, PUTATIVE (AFU_ORTHOLOGUE AFUA_6G03350)-RELATED"/>
    <property type="match status" value="1"/>
</dbReference>
<proteinExistence type="predicted"/>
<dbReference type="SUPFAM" id="SSF55729">
    <property type="entry name" value="Acyl-CoA N-acyltransferases (Nat)"/>
    <property type="match status" value="1"/>
</dbReference>
<name>A0A7I8D861_9BACL</name>
<sequence>MYTVSTDRDRLDLDRVYSFLHKEAYWSQGIPREIVIRSVQNSLCFGVYLGEEQVGFARVISDFATYAYLADVFITEPHRGRGLSKLLLESILSHPDLQGIRRFMLMTQDAQGLYEKFGFQTVAVPDMHMERVVPIDQLYGSD</sequence>
<dbReference type="KEGG" id="eff:skT53_13280"/>
<keyword evidence="2" id="KW-0808">Transferase</keyword>
<gene>
    <name evidence="2" type="ORF">skT53_13280</name>
</gene>
<keyword evidence="3" id="KW-1185">Reference proteome</keyword>
<dbReference type="CDD" id="cd04301">
    <property type="entry name" value="NAT_SF"/>
    <property type="match status" value="1"/>
</dbReference>
<evidence type="ECO:0000313" key="3">
    <source>
        <dbReference type="Proteomes" id="UP000593802"/>
    </source>
</evidence>
<dbReference type="InterPro" id="IPR000182">
    <property type="entry name" value="GNAT_dom"/>
</dbReference>
<reference evidence="2 3" key="1">
    <citation type="submission" date="2020-08" db="EMBL/GenBank/DDBJ databases">
        <title>Complete Genome Sequence of Effusibacillus dendaii Strain skT53, Isolated from Farmland soil.</title>
        <authorList>
            <person name="Konishi T."/>
            <person name="Kawasaki H."/>
        </authorList>
    </citation>
    <scope>NUCLEOTIDE SEQUENCE [LARGE SCALE GENOMIC DNA]</scope>
    <source>
        <strain evidence="3">skT53</strain>
    </source>
</reference>
<dbReference type="EMBL" id="AP023366">
    <property type="protein sequence ID" value="BCJ86343.1"/>
    <property type="molecule type" value="Genomic_DNA"/>
</dbReference>
<dbReference type="PANTHER" id="PTHR43233">
    <property type="entry name" value="FAMILY N-ACETYLTRANSFERASE, PUTATIVE (AFU_ORTHOLOGUE AFUA_6G03350)-RELATED"/>
    <property type="match status" value="1"/>
</dbReference>
<evidence type="ECO:0000259" key="1">
    <source>
        <dbReference type="PROSITE" id="PS51186"/>
    </source>
</evidence>
<dbReference type="InterPro" id="IPR053144">
    <property type="entry name" value="Acetyltransferase_Butenolide"/>
</dbReference>
<accession>A0A7I8D861</accession>
<dbReference type="AlphaFoldDB" id="A0A7I8D861"/>
<dbReference type="Proteomes" id="UP000593802">
    <property type="component" value="Chromosome"/>
</dbReference>
<dbReference type="PROSITE" id="PS51186">
    <property type="entry name" value="GNAT"/>
    <property type="match status" value="1"/>
</dbReference>
<dbReference type="Gene3D" id="3.40.630.30">
    <property type="match status" value="1"/>
</dbReference>
<dbReference type="Pfam" id="PF00583">
    <property type="entry name" value="Acetyltransf_1"/>
    <property type="match status" value="1"/>
</dbReference>
<organism evidence="2 3">
    <name type="scientific">Effusibacillus dendaii</name>
    <dbReference type="NCBI Taxonomy" id="2743772"/>
    <lineage>
        <taxon>Bacteria</taxon>
        <taxon>Bacillati</taxon>
        <taxon>Bacillota</taxon>
        <taxon>Bacilli</taxon>
        <taxon>Bacillales</taxon>
        <taxon>Alicyclobacillaceae</taxon>
        <taxon>Effusibacillus</taxon>
    </lineage>
</organism>
<feature type="domain" description="N-acetyltransferase" evidence="1">
    <location>
        <begin position="2"/>
        <end position="139"/>
    </location>
</feature>
<evidence type="ECO:0000313" key="2">
    <source>
        <dbReference type="EMBL" id="BCJ86343.1"/>
    </source>
</evidence>
<dbReference type="GO" id="GO:0016747">
    <property type="term" value="F:acyltransferase activity, transferring groups other than amino-acyl groups"/>
    <property type="evidence" value="ECO:0007669"/>
    <property type="project" value="InterPro"/>
</dbReference>